<dbReference type="InterPro" id="IPR041286">
    <property type="entry name" value="MBG_2"/>
</dbReference>
<comment type="caution">
    <text evidence="6">The sequence shown here is derived from an EMBL/GenBank/DDBJ whole genome shotgun (WGS) entry which is preliminary data.</text>
</comment>
<dbReference type="Pfam" id="PF18657">
    <property type="entry name" value="YDG"/>
    <property type="match status" value="2"/>
</dbReference>
<gene>
    <name evidence="6" type="ORF">ASR47_1002157</name>
</gene>
<dbReference type="STRING" id="1747903.ASR47_1002157"/>
<dbReference type="NCBIfam" id="TIGR01901">
    <property type="entry name" value="adhes_NPXG"/>
    <property type="match status" value="1"/>
</dbReference>
<dbReference type="Gene3D" id="3.30.160.710">
    <property type="match status" value="1"/>
</dbReference>
<dbReference type="EMBL" id="LOCQ01000061">
    <property type="protein sequence ID" value="OBV37106.1"/>
    <property type="molecule type" value="Genomic_DNA"/>
</dbReference>
<name>A0A1A7BU72_9BURK</name>
<dbReference type="GO" id="GO:0005576">
    <property type="term" value="C:extracellular region"/>
    <property type="evidence" value="ECO:0007669"/>
    <property type="project" value="UniProtKB-SubCell"/>
</dbReference>
<dbReference type="InterPro" id="IPR012334">
    <property type="entry name" value="Pectin_lyas_fold"/>
</dbReference>
<dbReference type="OrthoDB" id="218680at2"/>
<dbReference type="InterPro" id="IPR011050">
    <property type="entry name" value="Pectin_lyase_fold/virulence"/>
</dbReference>
<feature type="domain" description="Filamentous haemagglutinin FhaB/tRNA nuclease CdiA-like TPS" evidence="5">
    <location>
        <begin position="60"/>
        <end position="173"/>
    </location>
</feature>
<sequence length="1397" mass="137429">MNHIYRSIWNEKTGAYVAVSENTSSAGKASSSVRGSTASGAMFALKTLSVSLMMALGANVYALPPAGTVTAGGATINTTRPGSMVINQSTQNVAINWQSFNIAAGESVQFVQPNSNSVALNRVIGSDPSSILGNLSANGKVFLINPNGILFGKGASVNVGGLVGSTLGLSDGDFMAGRYQFSGNGNGAIVNQGAIAADGGYVALVGGKVDNQGSIVANRGMVALAAGSAVTLDVLGGQLLNVTVDRGALGALAQNGGLIQADGGQVMLSAQGAGSLLGSAVNNSGVIRARTLENHNGVIRLLGDTAGGSVMQAGTLDASGRGAGQRGGQVTVLGQDIALTGTAAIDASGDAGGGTVLIGGNYQGKGAEAHALSTSVERGAVVRADALSRGNGGQIVVWSDGTTSFGGTLTARGGAQSGNGGLIETSGKTVVRGDGAYVNTLAPQGKTGTWLLDPVNYTIALAGGDETPAQVAQSLASSNRVITATNDITVGSALTWTTPQTLELNAGHDVLVNAAITASTAGSGIKLIALNDVVLNSAAAITASGSGSQVSLDAGRNIVIDGALTTDGGGSTAMRATNNIDINGALSANGGGSLSMIADNTITINSAVSADGGQVTLRADNDGTGPGVSGGTVVFAGIGKVSGANTVILFNPNGYANTAAEIAAYGTKVVGALDARAWVFARAENKVYNATNGASLGFIADPRAGGDVTLVPGIATFSDKNVGTGKAVAYSGYNLGGADVARFALFGNGSGSSSANITALAIVGSIGAANKVYDGNQSADITSRSLNGVLPADTASVSYTGGSATFADQNVGNNKAVQGTGLGLTGANAGNYTVNGTASTTANITPAPLTVTATSVSKVYGQTAVLTQFDATGMQNGETVGNVTENSLGAAATAPVAGGPYAIVPSAAGGGTFTPSNYTITYVNGALAVTPAALTITATDASKVYGQTPTLSAFTSTALQNGETIGSVTETSAGTLATAPVPGAYPIIPSDARGGTFTPSNYAISYVNGALVVTPAPLSITANNVTKAFGETPDLSGFTSSALQNGESIGSVIGTSPGAAADAAAPGPYAITPGNAAGGSFTPSNYAITYVTGALAVIPAVVVPPVIVAPPVVVDPPVVVPPVVIPPVVEPPVVVPPVVVPPVVVPPVVVDPPVVVPPVVVPPVVVPPVVVPPVVEPPVVVPPVVVPPVVVPPVVVPPVVVPPVVEPPVVVPPVVVPPVVVPPVVVPPVVTPPVVVPPVVVPPVVTPPVVVPPVVVPPVVTPPVVVPPVVVPPVVTPPVVVPPVVVPPVVTPPVVVVPPVVVPPVVIVPPVLVPPTREVPPVVVPPNNVTPAPPPITTLVVVPPTLPPGTTFALPPPVLPPAPVARPPAPPAPPVTPVEAPPAPYVPIVHPRKQDRN</sequence>
<dbReference type="InterPro" id="IPR050909">
    <property type="entry name" value="Bact_Autotransporter_VF"/>
</dbReference>
<proteinExistence type="predicted"/>
<evidence type="ECO:0000259" key="5">
    <source>
        <dbReference type="SMART" id="SM00912"/>
    </source>
</evidence>
<dbReference type="PANTHER" id="PTHR12338">
    <property type="entry name" value="AUTOTRANSPORTER"/>
    <property type="match status" value="1"/>
</dbReference>
<dbReference type="SUPFAM" id="SSF51126">
    <property type="entry name" value="Pectin lyase-like"/>
    <property type="match status" value="1"/>
</dbReference>
<evidence type="ECO:0000256" key="1">
    <source>
        <dbReference type="ARBA" id="ARBA00004613"/>
    </source>
</evidence>
<evidence type="ECO:0000256" key="3">
    <source>
        <dbReference type="ARBA" id="ARBA00022729"/>
    </source>
</evidence>
<organism evidence="6 7">
    <name type="scientific">Janthinobacterium psychrotolerans</name>
    <dbReference type="NCBI Taxonomy" id="1747903"/>
    <lineage>
        <taxon>Bacteria</taxon>
        <taxon>Pseudomonadati</taxon>
        <taxon>Pseudomonadota</taxon>
        <taxon>Betaproteobacteria</taxon>
        <taxon>Burkholderiales</taxon>
        <taxon>Oxalobacteraceae</taxon>
        <taxon>Janthinobacterium</taxon>
    </lineage>
</organism>
<keyword evidence="7" id="KW-1185">Reference proteome</keyword>
<keyword evidence="2" id="KW-0964">Secreted</keyword>
<evidence type="ECO:0000313" key="6">
    <source>
        <dbReference type="EMBL" id="OBV37106.1"/>
    </source>
</evidence>
<accession>A0A1A7BU72</accession>
<dbReference type="Gene3D" id="2.160.20.10">
    <property type="entry name" value="Single-stranded right-handed beta-helix, Pectin lyase-like"/>
    <property type="match status" value="1"/>
</dbReference>
<dbReference type="PANTHER" id="PTHR12338:SF8">
    <property type="entry name" value="HEME_HEMOPEXIN-BINDING PROTEIN"/>
    <property type="match status" value="1"/>
</dbReference>
<dbReference type="InterPro" id="IPR024973">
    <property type="entry name" value="ESPR"/>
</dbReference>
<dbReference type="SMART" id="SM00912">
    <property type="entry name" value="Haemagg_act"/>
    <property type="match status" value="1"/>
</dbReference>
<keyword evidence="3" id="KW-0732">Signal</keyword>
<evidence type="ECO:0000256" key="2">
    <source>
        <dbReference type="ARBA" id="ARBA00022525"/>
    </source>
</evidence>
<protein>
    <submittedName>
        <fullName evidence="6">Filamentous hemagglutinin family N-terminal domain-containing protein</fullName>
    </submittedName>
</protein>
<dbReference type="Proteomes" id="UP000092713">
    <property type="component" value="Unassembled WGS sequence"/>
</dbReference>
<dbReference type="Pfam" id="PF18676">
    <property type="entry name" value="MBG_2"/>
    <property type="match status" value="3"/>
</dbReference>
<dbReference type="InterPro" id="IPR041248">
    <property type="entry name" value="YDG"/>
</dbReference>
<dbReference type="Pfam" id="PF05860">
    <property type="entry name" value="TPS"/>
    <property type="match status" value="1"/>
</dbReference>
<evidence type="ECO:0000256" key="4">
    <source>
        <dbReference type="SAM" id="MobiDB-lite"/>
    </source>
</evidence>
<dbReference type="Pfam" id="PF13018">
    <property type="entry name" value="ESPR"/>
    <property type="match status" value="1"/>
</dbReference>
<feature type="region of interest" description="Disordered" evidence="4">
    <location>
        <begin position="1357"/>
        <end position="1378"/>
    </location>
</feature>
<dbReference type="PATRIC" id="fig|1747903.4.peg.603"/>
<dbReference type="RefSeq" id="WP_065310105.1">
    <property type="nucleotide sequence ID" value="NZ_LOCQ01000061.1"/>
</dbReference>
<reference evidence="6 7" key="1">
    <citation type="submission" date="2016-04" db="EMBL/GenBank/DDBJ databases">
        <title>Draft genome sequence of Janthinobacterium psychrotolerans sp. nov., isolated from freshwater sediments in Denmark.</title>
        <authorList>
            <person name="Gong X."/>
            <person name="Skrivergaard S."/>
            <person name="Korsgaard B.S."/>
            <person name="Schreiber L."/>
            <person name="Marshall I.P."/>
            <person name="Finster K."/>
            <person name="Schramm A."/>
        </authorList>
    </citation>
    <scope>NUCLEOTIDE SEQUENCE [LARGE SCALE GENOMIC DNA]</scope>
    <source>
        <strain evidence="6 7">S3-2</strain>
    </source>
</reference>
<comment type="subcellular location">
    <subcellularLocation>
        <location evidence="1">Secreted</location>
    </subcellularLocation>
</comment>
<dbReference type="InterPro" id="IPR008638">
    <property type="entry name" value="FhaB/CdiA-like_TPS"/>
</dbReference>
<evidence type="ECO:0000313" key="7">
    <source>
        <dbReference type="Proteomes" id="UP000092713"/>
    </source>
</evidence>